<evidence type="ECO:0000313" key="2">
    <source>
        <dbReference type="EMBL" id="ORY62320.1"/>
    </source>
</evidence>
<dbReference type="GeneID" id="63780263"/>
<dbReference type="EMBL" id="MCFJ01000009">
    <property type="protein sequence ID" value="ORY62320.1"/>
    <property type="molecule type" value="Genomic_DNA"/>
</dbReference>
<name>A0A1Y2DST8_9PEZI</name>
<reference evidence="2 3" key="1">
    <citation type="submission" date="2016-07" db="EMBL/GenBank/DDBJ databases">
        <title>Pervasive Adenine N6-methylation of Active Genes in Fungi.</title>
        <authorList>
            <consortium name="DOE Joint Genome Institute"/>
            <person name="Mondo S.J."/>
            <person name="Dannebaum R.O."/>
            <person name="Kuo R.C."/>
            <person name="Labutti K."/>
            <person name="Haridas S."/>
            <person name="Kuo A."/>
            <person name="Salamov A."/>
            <person name="Ahrendt S.R."/>
            <person name="Lipzen A."/>
            <person name="Sullivan W."/>
            <person name="Andreopoulos W.B."/>
            <person name="Clum A."/>
            <person name="Lindquist E."/>
            <person name="Daum C."/>
            <person name="Ramamoorthy G.K."/>
            <person name="Gryganskyi A."/>
            <person name="Culley D."/>
            <person name="Magnuson J.K."/>
            <person name="James T.Y."/>
            <person name="O'Malley M.A."/>
            <person name="Stajich J.E."/>
            <person name="Spatafora J.W."/>
            <person name="Visel A."/>
            <person name="Grigoriev I.V."/>
        </authorList>
    </citation>
    <scope>NUCLEOTIDE SEQUENCE [LARGE SCALE GENOMIC DNA]</scope>
    <source>
        <strain evidence="2 3">CBS 129021</strain>
    </source>
</reference>
<accession>A0A1Y2DST8</accession>
<evidence type="ECO:0000256" key="1">
    <source>
        <dbReference type="SAM" id="MobiDB-lite"/>
    </source>
</evidence>
<dbReference type="RefSeq" id="XP_040714156.1">
    <property type="nucleotide sequence ID" value="XM_040864051.1"/>
</dbReference>
<feature type="compositionally biased region" description="Polar residues" evidence="1">
    <location>
        <begin position="18"/>
        <end position="27"/>
    </location>
</feature>
<dbReference type="AlphaFoldDB" id="A0A1Y2DST8"/>
<comment type="caution">
    <text evidence="2">The sequence shown here is derived from an EMBL/GenBank/DDBJ whole genome shotgun (WGS) entry which is preliminary data.</text>
</comment>
<gene>
    <name evidence="2" type="ORF">BCR38DRAFT_486583</name>
</gene>
<protein>
    <submittedName>
        <fullName evidence="2">Uncharacterized protein</fullName>
    </submittedName>
</protein>
<keyword evidence="3" id="KW-1185">Reference proteome</keyword>
<dbReference type="Proteomes" id="UP000193689">
    <property type="component" value="Unassembled WGS sequence"/>
</dbReference>
<sequence>MRPSELGEEGKSRRATRSSRPAEQQLTTKERCWQADELKKSITQPAGSAVETNQDIRSVNVVEPDKQIGRGVLSWCYTQMSLFIIPIASGHGFGLDAPRERARDLTHGIASAIVAAIVGPRGLNQFCLGGCARLLQSRRAPARIQAQQYIESGREISCTLDTWLVQC</sequence>
<feature type="region of interest" description="Disordered" evidence="1">
    <location>
        <begin position="1"/>
        <end position="30"/>
    </location>
</feature>
<dbReference type="InParanoid" id="A0A1Y2DST8"/>
<evidence type="ECO:0000313" key="3">
    <source>
        <dbReference type="Proteomes" id="UP000193689"/>
    </source>
</evidence>
<proteinExistence type="predicted"/>
<organism evidence="2 3">
    <name type="scientific">Pseudomassariella vexata</name>
    <dbReference type="NCBI Taxonomy" id="1141098"/>
    <lineage>
        <taxon>Eukaryota</taxon>
        <taxon>Fungi</taxon>
        <taxon>Dikarya</taxon>
        <taxon>Ascomycota</taxon>
        <taxon>Pezizomycotina</taxon>
        <taxon>Sordariomycetes</taxon>
        <taxon>Xylariomycetidae</taxon>
        <taxon>Amphisphaeriales</taxon>
        <taxon>Pseudomassariaceae</taxon>
        <taxon>Pseudomassariella</taxon>
    </lineage>
</organism>